<dbReference type="EMBL" id="CABVJG010000021">
    <property type="protein sequence ID" value="VVQ23497.1"/>
    <property type="molecule type" value="Genomic_DNA"/>
</dbReference>
<organism evidence="1 2">
    <name type="scientific">Pseudomonas fluorescens</name>
    <dbReference type="NCBI Taxonomy" id="294"/>
    <lineage>
        <taxon>Bacteria</taxon>
        <taxon>Pseudomonadati</taxon>
        <taxon>Pseudomonadota</taxon>
        <taxon>Gammaproteobacteria</taxon>
        <taxon>Pseudomonadales</taxon>
        <taxon>Pseudomonadaceae</taxon>
        <taxon>Pseudomonas</taxon>
    </lineage>
</organism>
<protein>
    <recommendedName>
        <fullName evidence="3">Phosphoglycolate phosphatase</fullName>
    </recommendedName>
</protein>
<dbReference type="AlphaFoldDB" id="A0A5E7VLM8"/>
<dbReference type="InterPro" id="IPR036412">
    <property type="entry name" value="HAD-like_sf"/>
</dbReference>
<sequence>MSNLLLIDLDGTMLDTPHFEAWRNAALEFSGQQLTSQQYIEHIAGRPRMEGASRLLALTTRQAGGATSARFSADELAAYKQEEFQRLSPGTELFEDSLRLLQRIEASAQPVMFYTASLNAPQLFEAALKRANVWGQAPVSITRQAPHQTRDKLVQQLIGDHAPQDVHLIDDSPYATDLACGLGVRAWQIRRDPLEPKASHPRASILSSLDEFTLAHSPQGRN</sequence>
<evidence type="ECO:0008006" key="3">
    <source>
        <dbReference type="Google" id="ProtNLM"/>
    </source>
</evidence>
<gene>
    <name evidence="1" type="ORF">PS925_05332</name>
</gene>
<proteinExistence type="predicted"/>
<dbReference type="Gene3D" id="1.10.150.240">
    <property type="entry name" value="Putative phosphatase, domain 2"/>
    <property type="match status" value="1"/>
</dbReference>
<dbReference type="InterPro" id="IPR023198">
    <property type="entry name" value="PGP-like_dom2"/>
</dbReference>
<dbReference type="RefSeq" id="WP_150795380.1">
    <property type="nucleotide sequence ID" value="NZ_CABVJG010000021.1"/>
</dbReference>
<dbReference type="Proteomes" id="UP000412311">
    <property type="component" value="Unassembled WGS sequence"/>
</dbReference>
<evidence type="ECO:0000313" key="1">
    <source>
        <dbReference type="EMBL" id="VVQ23497.1"/>
    </source>
</evidence>
<name>A0A5E7VLM8_PSEFL</name>
<evidence type="ECO:0000313" key="2">
    <source>
        <dbReference type="Proteomes" id="UP000412311"/>
    </source>
</evidence>
<dbReference type="SUPFAM" id="SSF56784">
    <property type="entry name" value="HAD-like"/>
    <property type="match status" value="1"/>
</dbReference>
<reference evidence="1 2" key="1">
    <citation type="submission" date="2019-09" db="EMBL/GenBank/DDBJ databases">
        <authorList>
            <person name="Chandra G."/>
            <person name="Truman W A."/>
        </authorList>
    </citation>
    <scope>NUCLEOTIDE SEQUENCE [LARGE SCALE GENOMIC DNA]</scope>
    <source>
        <strain evidence="1">PS925</strain>
    </source>
</reference>
<accession>A0A5E7VLM8</accession>